<dbReference type="Gene3D" id="3.40.50.2300">
    <property type="match status" value="2"/>
</dbReference>
<feature type="chain" id="PRO_5046438759" evidence="3">
    <location>
        <begin position="24"/>
        <end position="363"/>
    </location>
</feature>
<feature type="domain" description="Periplasmic binding protein" evidence="4">
    <location>
        <begin position="47"/>
        <end position="304"/>
    </location>
</feature>
<evidence type="ECO:0000259" key="4">
    <source>
        <dbReference type="Pfam" id="PF13407"/>
    </source>
</evidence>
<gene>
    <name evidence="5" type="primary">xylF</name>
    <name evidence="5" type="ORF">ACFO8Q_14635</name>
</gene>
<dbReference type="RefSeq" id="WP_380026531.1">
    <property type="nucleotide sequence ID" value="NZ_JBHSHC010000108.1"/>
</dbReference>
<dbReference type="SUPFAM" id="SSF53822">
    <property type="entry name" value="Periplasmic binding protein-like I"/>
    <property type="match status" value="1"/>
</dbReference>
<keyword evidence="6" id="KW-1185">Reference proteome</keyword>
<proteinExistence type="predicted"/>
<feature type="signal peptide" evidence="3">
    <location>
        <begin position="1"/>
        <end position="23"/>
    </location>
</feature>
<dbReference type="CDD" id="cd19991">
    <property type="entry name" value="PBP1_ABC_xylose_binding"/>
    <property type="match status" value="1"/>
</dbReference>
<evidence type="ECO:0000256" key="2">
    <source>
        <dbReference type="ARBA" id="ARBA00022729"/>
    </source>
</evidence>
<evidence type="ECO:0000313" key="6">
    <source>
        <dbReference type="Proteomes" id="UP001596002"/>
    </source>
</evidence>
<comment type="subcellular location">
    <subcellularLocation>
        <location evidence="1">Cell envelope</location>
    </subcellularLocation>
</comment>
<name>A0ABV9Q450_9BACL</name>
<organism evidence="5 6">
    <name type="scientific">Effusibacillus consociatus</name>
    <dbReference type="NCBI Taxonomy" id="1117041"/>
    <lineage>
        <taxon>Bacteria</taxon>
        <taxon>Bacillati</taxon>
        <taxon>Bacillota</taxon>
        <taxon>Bacilli</taxon>
        <taxon>Bacillales</taxon>
        <taxon>Alicyclobacillaceae</taxon>
        <taxon>Effusibacillus</taxon>
    </lineage>
</organism>
<dbReference type="PANTHER" id="PTHR30036">
    <property type="entry name" value="D-XYLOSE-BINDING PERIPLASMIC PROTEIN"/>
    <property type="match status" value="1"/>
</dbReference>
<evidence type="ECO:0000256" key="1">
    <source>
        <dbReference type="ARBA" id="ARBA00004196"/>
    </source>
</evidence>
<dbReference type="EMBL" id="JBHSHC010000108">
    <property type="protein sequence ID" value="MFC4768579.1"/>
    <property type="molecule type" value="Genomic_DNA"/>
</dbReference>
<dbReference type="InterPro" id="IPR050555">
    <property type="entry name" value="Bact_Solute-Bind_Prot2"/>
</dbReference>
<dbReference type="InterPro" id="IPR028082">
    <property type="entry name" value="Peripla_BP_I"/>
</dbReference>
<evidence type="ECO:0000313" key="5">
    <source>
        <dbReference type="EMBL" id="MFC4768579.1"/>
    </source>
</evidence>
<sequence>MKIWTKRVFTGLLTVVLASGVTACSVVNTGSSSKQSDEAKKDKKIVVGFSMDTLKEERWQKDKALFEKKVRELGADVKTLAANGDSATQLSQAEQLISEGVDVLVVVPYNAEAAAAIVKKAHDAGIKVLSYDRLIKNADVDLYVSFDNVRVGEMQAKAIVAKAPKGNFAYIGGADTDNNAILFRQGAMNVLKPLADKGDIKIVYDQYSKDWKPEEALKNMENALTANKNNIQAVVAANDGTAGGVVQALKGQNLAGKLPVSGQDAELAALQRIVEGTQTMTVYKPITKIANMAAELAVKMAKKETVTEAEQKVNNGKIDVPSVLLPPVPVSKENLVETVIKDGYQKLEEVFKYVPKDQWPKVN</sequence>
<protein>
    <submittedName>
        <fullName evidence="5">D-xylose ABC transporter substrate-binding protein</fullName>
    </submittedName>
</protein>
<dbReference type="PANTHER" id="PTHR30036:SF1">
    <property type="entry name" value="D-XYLOSE-BINDING PERIPLASMIC PROTEIN"/>
    <property type="match status" value="1"/>
</dbReference>
<dbReference type="Proteomes" id="UP001596002">
    <property type="component" value="Unassembled WGS sequence"/>
</dbReference>
<reference evidence="6" key="1">
    <citation type="journal article" date="2019" name="Int. J. Syst. Evol. Microbiol.">
        <title>The Global Catalogue of Microorganisms (GCM) 10K type strain sequencing project: providing services to taxonomists for standard genome sequencing and annotation.</title>
        <authorList>
            <consortium name="The Broad Institute Genomics Platform"/>
            <consortium name="The Broad Institute Genome Sequencing Center for Infectious Disease"/>
            <person name="Wu L."/>
            <person name="Ma J."/>
        </authorList>
    </citation>
    <scope>NUCLEOTIDE SEQUENCE [LARGE SCALE GENOMIC DNA]</scope>
    <source>
        <strain evidence="6">WYCCWR 12678</strain>
    </source>
</reference>
<keyword evidence="2 3" id="KW-0732">Signal</keyword>
<comment type="caution">
    <text evidence="5">The sequence shown here is derived from an EMBL/GenBank/DDBJ whole genome shotgun (WGS) entry which is preliminary data.</text>
</comment>
<dbReference type="Pfam" id="PF13407">
    <property type="entry name" value="Peripla_BP_4"/>
    <property type="match status" value="1"/>
</dbReference>
<dbReference type="NCBIfam" id="TIGR02634">
    <property type="entry name" value="xylF"/>
    <property type="match status" value="1"/>
</dbReference>
<dbReference type="PROSITE" id="PS51257">
    <property type="entry name" value="PROKAR_LIPOPROTEIN"/>
    <property type="match status" value="1"/>
</dbReference>
<accession>A0ABV9Q450</accession>
<evidence type="ECO:0000256" key="3">
    <source>
        <dbReference type="SAM" id="SignalP"/>
    </source>
</evidence>
<dbReference type="InterPro" id="IPR025997">
    <property type="entry name" value="SBP_2_dom"/>
</dbReference>
<dbReference type="InterPro" id="IPR013456">
    <property type="entry name" value="XylF"/>
</dbReference>